<gene>
    <name evidence="1" type="ORF">g.7081</name>
</gene>
<name>A0A1B6J8X3_9HEMI</name>
<protein>
    <submittedName>
        <fullName evidence="1">Uncharacterized protein</fullName>
    </submittedName>
</protein>
<accession>A0A1B6J8X3</accession>
<dbReference type="EMBL" id="GECU01012153">
    <property type="protein sequence ID" value="JAS95553.1"/>
    <property type="molecule type" value="Transcribed_RNA"/>
</dbReference>
<organism evidence="1">
    <name type="scientific">Homalodisca liturata</name>
    <dbReference type="NCBI Taxonomy" id="320908"/>
    <lineage>
        <taxon>Eukaryota</taxon>
        <taxon>Metazoa</taxon>
        <taxon>Ecdysozoa</taxon>
        <taxon>Arthropoda</taxon>
        <taxon>Hexapoda</taxon>
        <taxon>Insecta</taxon>
        <taxon>Pterygota</taxon>
        <taxon>Neoptera</taxon>
        <taxon>Paraneoptera</taxon>
        <taxon>Hemiptera</taxon>
        <taxon>Auchenorrhyncha</taxon>
        <taxon>Membracoidea</taxon>
        <taxon>Cicadellidae</taxon>
        <taxon>Cicadellinae</taxon>
        <taxon>Proconiini</taxon>
        <taxon>Homalodisca</taxon>
    </lineage>
</organism>
<sequence>MRSNKYHRTVHNILQPDNITQRSQLSHQYSATGCYSLPRQEWDISTAILITQSLLMTDVTKLSPTAAATSLIDDDNDCYSGTSQYSQQLFMTTNARLQSEENFYFMCLIVFLITKY</sequence>
<dbReference type="AlphaFoldDB" id="A0A1B6J8X3"/>
<evidence type="ECO:0000313" key="1">
    <source>
        <dbReference type="EMBL" id="JAS95553.1"/>
    </source>
</evidence>
<reference evidence="1" key="1">
    <citation type="submission" date="2015-11" db="EMBL/GenBank/DDBJ databases">
        <title>De novo transcriptome assembly of four potential Pierce s Disease insect vectors from Arizona vineyards.</title>
        <authorList>
            <person name="Tassone E.E."/>
        </authorList>
    </citation>
    <scope>NUCLEOTIDE SEQUENCE</scope>
</reference>
<dbReference type="PROSITE" id="PS51257">
    <property type="entry name" value="PROKAR_LIPOPROTEIN"/>
    <property type="match status" value="1"/>
</dbReference>
<proteinExistence type="predicted"/>